<dbReference type="RefSeq" id="XP_001584179.1">
    <property type="nucleotide sequence ID" value="XM_001584129.1"/>
</dbReference>
<dbReference type="VEuPathDB" id="TrichDB:TVAGG3_0393450"/>
<dbReference type="SUPFAM" id="SSF48371">
    <property type="entry name" value="ARM repeat"/>
    <property type="match status" value="1"/>
</dbReference>
<reference evidence="1" key="2">
    <citation type="journal article" date="2007" name="Science">
        <title>Draft genome sequence of the sexually transmitted pathogen Trichomonas vaginalis.</title>
        <authorList>
            <person name="Carlton J.M."/>
            <person name="Hirt R.P."/>
            <person name="Silva J.C."/>
            <person name="Delcher A.L."/>
            <person name="Schatz M."/>
            <person name="Zhao Q."/>
            <person name="Wortman J.R."/>
            <person name="Bidwell S.L."/>
            <person name="Alsmark U.C.M."/>
            <person name="Besteiro S."/>
            <person name="Sicheritz-Ponten T."/>
            <person name="Noel C.J."/>
            <person name="Dacks J.B."/>
            <person name="Foster P.G."/>
            <person name="Simillion C."/>
            <person name="Van de Peer Y."/>
            <person name="Miranda-Saavedra D."/>
            <person name="Barton G.J."/>
            <person name="Westrop G.D."/>
            <person name="Mueller S."/>
            <person name="Dessi D."/>
            <person name="Fiori P.L."/>
            <person name="Ren Q."/>
            <person name="Paulsen I."/>
            <person name="Zhang H."/>
            <person name="Bastida-Corcuera F.D."/>
            <person name="Simoes-Barbosa A."/>
            <person name="Brown M.T."/>
            <person name="Hayes R.D."/>
            <person name="Mukherjee M."/>
            <person name="Okumura C.Y."/>
            <person name="Schneider R."/>
            <person name="Smith A.J."/>
            <person name="Vanacova S."/>
            <person name="Villalvazo M."/>
            <person name="Haas B.J."/>
            <person name="Pertea M."/>
            <person name="Feldblyum T.V."/>
            <person name="Utterback T.R."/>
            <person name="Shu C.L."/>
            <person name="Osoegawa K."/>
            <person name="de Jong P.J."/>
            <person name="Hrdy I."/>
            <person name="Horvathova L."/>
            <person name="Zubacova Z."/>
            <person name="Dolezal P."/>
            <person name="Malik S.B."/>
            <person name="Logsdon J.M. Jr."/>
            <person name="Henze K."/>
            <person name="Gupta A."/>
            <person name="Wang C.C."/>
            <person name="Dunne R.L."/>
            <person name="Upcroft J.A."/>
            <person name="Upcroft P."/>
            <person name="White O."/>
            <person name="Salzberg S.L."/>
            <person name="Tang P."/>
            <person name="Chiu C.-H."/>
            <person name="Lee Y.-S."/>
            <person name="Embley T.M."/>
            <person name="Coombs G.H."/>
            <person name="Mottram J.C."/>
            <person name="Tachezy J."/>
            <person name="Fraser-Liggett C.M."/>
            <person name="Johnson P.J."/>
        </authorList>
    </citation>
    <scope>NUCLEOTIDE SEQUENCE [LARGE SCALE GENOMIC DNA]</scope>
    <source>
        <strain evidence="1">G3</strain>
    </source>
</reference>
<dbReference type="VEuPathDB" id="TrichDB:TVAG_184990"/>
<dbReference type="PANTHER" id="PTHR11223">
    <property type="entry name" value="EXPORTIN 1/5"/>
    <property type="match status" value="1"/>
</dbReference>
<dbReference type="KEGG" id="tva:5468738"/>
<dbReference type="GO" id="GO:0005049">
    <property type="term" value="F:nuclear export signal receptor activity"/>
    <property type="evidence" value="ECO:0000318"/>
    <property type="project" value="GO_Central"/>
</dbReference>
<protein>
    <recommendedName>
        <fullName evidence="3">Importin N-terminal domain-containing protein</fullName>
    </recommendedName>
</protein>
<name>A2D8E4_TRIV3</name>
<dbReference type="GO" id="GO:0005634">
    <property type="term" value="C:nucleus"/>
    <property type="evidence" value="ECO:0000318"/>
    <property type="project" value="GO_Central"/>
</dbReference>
<dbReference type="InParanoid" id="A2D8E4"/>
<dbReference type="EMBL" id="DS113179">
    <property type="protein sequence ID" value="EAY23193.1"/>
    <property type="molecule type" value="Genomic_DNA"/>
</dbReference>
<dbReference type="GO" id="GO:0005737">
    <property type="term" value="C:cytoplasm"/>
    <property type="evidence" value="ECO:0000318"/>
    <property type="project" value="GO_Central"/>
</dbReference>
<dbReference type="Proteomes" id="UP000001542">
    <property type="component" value="Unassembled WGS sequence"/>
</dbReference>
<dbReference type="PANTHER" id="PTHR11223:SF2">
    <property type="entry name" value="EXPORTIN-1"/>
    <property type="match status" value="1"/>
</dbReference>
<evidence type="ECO:0008006" key="3">
    <source>
        <dbReference type="Google" id="ProtNLM"/>
    </source>
</evidence>
<reference evidence="1" key="1">
    <citation type="submission" date="2006-10" db="EMBL/GenBank/DDBJ databases">
        <authorList>
            <person name="Amadeo P."/>
            <person name="Zhao Q."/>
            <person name="Wortman J."/>
            <person name="Fraser-Liggett C."/>
            <person name="Carlton J."/>
        </authorList>
    </citation>
    <scope>NUCLEOTIDE SEQUENCE</scope>
    <source>
        <strain evidence="1">G3</strain>
    </source>
</reference>
<dbReference type="GO" id="GO:0000055">
    <property type="term" value="P:ribosomal large subunit export from nucleus"/>
    <property type="evidence" value="ECO:0000318"/>
    <property type="project" value="GO_Central"/>
</dbReference>
<dbReference type="OrthoDB" id="431626at2759"/>
<evidence type="ECO:0000313" key="1">
    <source>
        <dbReference type="EMBL" id="EAY23193.1"/>
    </source>
</evidence>
<dbReference type="GO" id="GO:0000056">
    <property type="term" value="P:ribosomal small subunit export from nucleus"/>
    <property type="evidence" value="ECO:0000318"/>
    <property type="project" value="GO_Central"/>
</dbReference>
<accession>A2D8E4</accession>
<proteinExistence type="predicted"/>
<dbReference type="InterPro" id="IPR011989">
    <property type="entry name" value="ARM-like"/>
</dbReference>
<dbReference type="SMR" id="A2D8E4"/>
<dbReference type="Gene3D" id="1.25.10.10">
    <property type="entry name" value="Leucine-rich Repeat Variant"/>
    <property type="match status" value="2"/>
</dbReference>
<keyword evidence="2" id="KW-1185">Reference proteome</keyword>
<dbReference type="InterPro" id="IPR045065">
    <property type="entry name" value="XPO1/5"/>
</dbReference>
<evidence type="ECO:0000313" key="2">
    <source>
        <dbReference type="Proteomes" id="UP000001542"/>
    </source>
</evidence>
<dbReference type="AlphaFoldDB" id="A2D8E4"/>
<dbReference type="GO" id="GO:0006611">
    <property type="term" value="P:protein export from nucleus"/>
    <property type="evidence" value="ECO:0007669"/>
    <property type="project" value="InterPro"/>
</dbReference>
<sequence>MDPLVEEVRHLDIMARSAGKNIDIIQSIVNGREDAYDFMVAIFQNAEEDYTLFAGAHLLKEIITKKWDDMNQSQQLDLRYYVLNLLETLPPELNVYQQINADLVLIAIREVPENWPNFLQQILLSEPPKFKLFADFIAAIKDIKITPEHHQQISEMINQNIQEILPIIINHFPRDSSNEALVELAPYLNWEVLMASNIQQIYDPPNPDGFQALTELLLVQGIDEDTLRTFFIALCEATTDNYNYLLPVIQQYLEELENPDSIETLTLVHMKLLVEDIEDFEYWEFFILTIYDDFMNGNPSRFSIHEDVINSLITKLLTTMPKNPEVITFEKRANYSNLKLRYEQTRAMCICIIEMAPAAFVAQITDLFQSQVENFNPSTFSSLCWATSCVAFEEVIDTGFAAEVFKLAFDAVQTTEESTECLACLLYLTQSFINNQKFTGECFDIAAHCAVAALGKSDIENLTVQAIHALAYSMPAISEMIDAEDFFLTDENAIQADNFSVAADAIFHVSSPELKSKLVDTLVGRITNAFDQELSFGSIRELKFCVYALAGTARADPSYAIKVLPNLSQIFTNLNNNFLESIINLIQENSQNAARDDVRLMRSFFCAEMNLYKDTIPQLGTSLLAIFSQLPPNLRMPDALSLAKSIVNVDKSLIVQVRDLVLNIIENLVGEGTLSLEYANTLPELLQTIAEKDINFITSEDITSLEILISKQINKQSLLALTCIINKWSLHPDRQNLMREHIGKIVVCAICAACEPSHRGAFAELSQIASFLIQYSVAQDCPVSLVDGVNNATALGQVVAHEICSRFPCISANDLEGLCSMLIEQASNETFEQVVIQIASKAKMATELETVRHLRVLRVKAMMGMGLFDL</sequence>
<organism evidence="1 2">
    <name type="scientific">Trichomonas vaginalis (strain ATCC PRA-98 / G3)</name>
    <dbReference type="NCBI Taxonomy" id="412133"/>
    <lineage>
        <taxon>Eukaryota</taxon>
        <taxon>Metamonada</taxon>
        <taxon>Parabasalia</taxon>
        <taxon>Trichomonadida</taxon>
        <taxon>Trichomonadidae</taxon>
        <taxon>Trichomonas</taxon>
    </lineage>
</organism>
<gene>
    <name evidence="1" type="ORF">TVAG_184990</name>
</gene>
<dbReference type="InterPro" id="IPR016024">
    <property type="entry name" value="ARM-type_fold"/>
</dbReference>